<proteinExistence type="predicted"/>
<sequence length="93" mass="10848">MLKNMDPWERAELKAEWEWVWTKLNSCNGMLSQIDAALASNKSFNGTREDMEILKSDIQGDILLLLQKSKKITDVFGIGEYDYIKHPNPHHDW</sequence>
<evidence type="ECO:0000313" key="1">
    <source>
        <dbReference type="EMBL" id="EKD25209.1"/>
    </source>
</evidence>
<accession>K1YIL8</accession>
<gene>
    <name evidence="1" type="ORF">ACD_80C00102G0001</name>
</gene>
<organism evidence="1">
    <name type="scientific">uncultured bacterium</name>
    <name type="common">gcode 4</name>
    <dbReference type="NCBI Taxonomy" id="1234023"/>
    <lineage>
        <taxon>Bacteria</taxon>
        <taxon>environmental samples</taxon>
    </lineage>
</organism>
<comment type="caution">
    <text evidence="1">The sequence shown here is derived from an EMBL/GenBank/DDBJ whole genome shotgun (WGS) entry which is preliminary data.</text>
</comment>
<protein>
    <submittedName>
        <fullName evidence="1">Uncharacterized protein</fullName>
    </submittedName>
</protein>
<dbReference type="EMBL" id="AMFJ01036109">
    <property type="protein sequence ID" value="EKD25209.1"/>
    <property type="molecule type" value="Genomic_DNA"/>
</dbReference>
<name>K1YIL8_9BACT</name>
<reference evidence="1" key="1">
    <citation type="journal article" date="2012" name="Science">
        <title>Fermentation, hydrogen, and sulfur metabolism in multiple uncultivated bacterial phyla.</title>
        <authorList>
            <person name="Wrighton K.C."/>
            <person name="Thomas B.C."/>
            <person name="Sharon I."/>
            <person name="Miller C.S."/>
            <person name="Castelle C.J."/>
            <person name="VerBerkmoes N.C."/>
            <person name="Wilkins M.J."/>
            <person name="Hettich R.L."/>
            <person name="Lipton M.S."/>
            <person name="Williams K.H."/>
            <person name="Long P.E."/>
            <person name="Banfield J.F."/>
        </authorList>
    </citation>
    <scope>NUCLEOTIDE SEQUENCE [LARGE SCALE GENOMIC DNA]</scope>
</reference>
<dbReference type="AlphaFoldDB" id="K1YIL8"/>